<protein>
    <submittedName>
        <fullName evidence="6">Transient receptor potential cation channel subfamily A member 1</fullName>
    </submittedName>
</protein>
<comment type="caution">
    <text evidence="6">The sequence shown here is derived from an EMBL/GenBank/DDBJ whole genome shotgun (WGS) entry which is preliminary data.</text>
</comment>
<keyword evidence="1" id="KW-0813">Transport</keyword>
<evidence type="ECO:0000256" key="1">
    <source>
        <dbReference type="ARBA" id="ARBA00022448"/>
    </source>
</evidence>
<evidence type="ECO:0000256" key="3">
    <source>
        <dbReference type="ARBA" id="ARBA00023043"/>
    </source>
</evidence>
<name>A0A6S7HX54_PARCT</name>
<keyword evidence="6" id="KW-0675">Receptor</keyword>
<dbReference type="PANTHER" id="PTHR47143:SF3">
    <property type="entry name" value="PWWP DOMAIN-CONTAINING PROTEIN"/>
    <property type="match status" value="1"/>
</dbReference>
<dbReference type="GO" id="GO:0022857">
    <property type="term" value="F:transmembrane transporter activity"/>
    <property type="evidence" value="ECO:0007669"/>
    <property type="project" value="TreeGrafter"/>
</dbReference>
<accession>A0A6S7HX54</accession>
<dbReference type="InterPro" id="IPR052076">
    <property type="entry name" value="TRP_cation_channel"/>
</dbReference>
<dbReference type="GO" id="GO:1902495">
    <property type="term" value="C:transmembrane transporter complex"/>
    <property type="evidence" value="ECO:0007669"/>
    <property type="project" value="TreeGrafter"/>
</dbReference>
<organism evidence="6 7">
    <name type="scientific">Paramuricea clavata</name>
    <name type="common">Red gorgonian</name>
    <name type="synonym">Violescent sea-whip</name>
    <dbReference type="NCBI Taxonomy" id="317549"/>
    <lineage>
        <taxon>Eukaryota</taxon>
        <taxon>Metazoa</taxon>
        <taxon>Cnidaria</taxon>
        <taxon>Anthozoa</taxon>
        <taxon>Octocorallia</taxon>
        <taxon>Malacalcyonacea</taxon>
        <taxon>Plexauridae</taxon>
        <taxon>Paramuricea</taxon>
    </lineage>
</organism>
<evidence type="ECO:0000313" key="7">
    <source>
        <dbReference type="Proteomes" id="UP001152795"/>
    </source>
</evidence>
<keyword evidence="4" id="KW-0406">Ion transport</keyword>
<evidence type="ECO:0000256" key="5">
    <source>
        <dbReference type="ARBA" id="ARBA00023303"/>
    </source>
</evidence>
<keyword evidence="5" id="KW-0407">Ion channel</keyword>
<evidence type="ECO:0000313" key="6">
    <source>
        <dbReference type="EMBL" id="CAB3998972.1"/>
    </source>
</evidence>
<dbReference type="EMBL" id="CACRXK020003481">
    <property type="protein sequence ID" value="CAB3998972.1"/>
    <property type="molecule type" value="Genomic_DNA"/>
</dbReference>
<keyword evidence="7" id="KW-1185">Reference proteome</keyword>
<evidence type="ECO:0000256" key="2">
    <source>
        <dbReference type="ARBA" id="ARBA00022737"/>
    </source>
</evidence>
<evidence type="ECO:0000256" key="4">
    <source>
        <dbReference type="ARBA" id="ARBA00023065"/>
    </source>
</evidence>
<reference evidence="6" key="1">
    <citation type="submission" date="2020-04" db="EMBL/GenBank/DDBJ databases">
        <authorList>
            <person name="Alioto T."/>
            <person name="Alioto T."/>
            <person name="Gomez Garrido J."/>
        </authorList>
    </citation>
    <scope>NUCLEOTIDE SEQUENCE</scope>
    <source>
        <strain evidence="6">A484AB</strain>
    </source>
</reference>
<dbReference type="OrthoDB" id="5402602at2759"/>
<dbReference type="AlphaFoldDB" id="A0A6S7HX54"/>
<sequence length="204" mass="23803">MYISLVSTFVTMASGLDDYHKHFVKYGWNTETYEIKLVILILFILVMMIVVNNALIGLAVGDTDEVMKSAKIDKFKQRAEFIIHLEKSVNKISWLRATEDKILIVFPQRKKNLHKKALDLLYFGSKMDAVDGGSEKNEDEHEMDITLEDHIEKAIEIKLENLRSSLRYDLNEIQDQNKEDRKALEGKMEMILEKLKEMKNYTKD</sequence>
<dbReference type="PANTHER" id="PTHR47143">
    <property type="entry name" value="TRANSIENT RECEPTOR POTENTIAL CATION CHANNEL PROTEIN PAINLESS"/>
    <property type="match status" value="1"/>
</dbReference>
<proteinExistence type="predicted"/>
<keyword evidence="2" id="KW-0677">Repeat</keyword>
<keyword evidence="3" id="KW-0040">ANK repeat</keyword>
<gene>
    <name evidence="6" type="ORF">PACLA_8A005610</name>
</gene>
<dbReference type="Proteomes" id="UP001152795">
    <property type="component" value="Unassembled WGS sequence"/>
</dbReference>
<dbReference type="GO" id="GO:0034220">
    <property type="term" value="P:monoatomic ion transmembrane transport"/>
    <property type="evidence" value="ECO:0007669"/>
    <property type="project" value="UniProtKB-KW"/>
</dbReference>